<comment type="similarity">
    <text evidence="8">Belongs to the RNase Z family.</text>
</comment>
<dbReference type="InterPro" id="IPR001279">
    <property type="entry name" value="Metallo-B-lactamas"/>
</dbReference>
<dbReference type="InterPro" id="IPR036866">
    <property type="entry name" value="RibonucZ/Hydroxyglut_hydro"/>
</dbReference>
<feature type="binding site" evidence="8">
    <location>
        <position position="138"/>
    </location>
    <ligand>
        <name>Zn(2+)</name>
        <dbReference type="ChEBI" id="CHEBI:29105"/>
        <label>1</label>
        <note>catalytic</note>
    </ligand>
</feature>
<dbReference type="SUPFAM" id="SSF56281">
    <property type="entry name" value="Metallo-hydrolase/oxidoreductase"/>
    <property type="match status" value="1"/>
</dbReference>
<dbReference type="CDD" id="cd07717">
    <property type="entry name" value="RNaseZ_ZiPD-like_MBL-fold"/>
    <property type="match status" value="1"/>
</dbReference>
<evidence type="ECO:0000256" key="7">
    <source>
        <dbReference type="ARBA" id="ARBA00022833"/>
    </source>
</evidence>
<reference evidence="10 11" key="1">
    <citation type="submission" date="2016-10" db="EMBL/GenBank/DDBJ databases">
        <title>Complete genome of the TMA-utilizing, human hosted archaeon Methanomethylophilus alvus Gen. nov, sp. nov., strain Mx-05, derived from a pure culture.</title>
        <authorList>
            <person name="Brugere J.-F."/>
            <person name="Ben Hania W."/>
            <person name="Chaudhary P.P."/>
            <person name="Gaci N."/>
            <person name="Borrel G."/>
            <person name="Cao Van Tuat L."/>
            <person name="Fardeau M.-L."/>
            <person name="Harris H.M.B."/>
            <person name="O'Toole P.W."/>
            <person name="Ollivier B."/>
        </authorList>
    </citation>
    <scope>NUCLEOTIDE SEQUENCE [LARGE SCALE GENOMIC DNA]</scope>
    <source>
        <strain evidence="10 11">Mx-05</strain>
    </source>
</reference>
<evidence type="ECO:0000256" key="6">
    <source>
        <dbReference type="ARBA" id="ARBA00022801"/>
    </source>
</evidence>
<dbReference type="AlphaFoldDB" id="A0A3G3IFU1"/>
<evidence type="ECO:0000256" key="8">
    <source>
        <dbReference type="HAMAP-Rule" id="MF_01818"/>
    </source>
</evidence>
<keyword evidence="3 8" id="KW-0540">Nuclease</keyword>
<evidence type="ECO:0000259" key="9">
    <source>
        <dbReference type="SMART" id="SM00849"/>
    </source>
</evidence>
<dbReference type="Proteomes" id="UP000273278">
    <property type="component" value="Chromosome"/>
</dbReference>
<comment type="subunit">
    <text evidence="1 8">Homodimer.</text>
</comment>
<dbReference type="OMA" id="GTQRQMM"/>
<feature type="binding site" evidence="8">
    <location>
        <position position="203"/>
    </location>
    <ligand>
        <name>Zn(2+)</name>
        <dbReference type="ChEBI" id="CHEBI:29105"/>
        <label>2</label>
        <note>catalytic</note>
    </ligand>
</feature>
<dbReference type="HAMAP" id="MF_01818">
    <property type="entry name" value="RNase_Z_BN"/>
    <property type="match status" value="1"/>
</dbReference>
<comment type="function">
    <text evidence="8">Zinc phosphodiesterase, which displays some tRNA 3'-processing endonuclease activity. Probably involved in tRNA maturation, by removing a 3'-trailer from precursor tRNA.</text>
</comment>
<evidence type="ECO:0000256" key="4">
    <source>
        <dbReference type="ARBA" id="ARBA00022723"/>
    </source>
</evidence>
<proteinExistence type="inferred from homology"/>
<keyword evidence="2 8" id="KW-0819">tRNA processing</keyword>
<dbReference type="GeneID" id="41321265"/>
<name>A0A3G3IFU1_9ARCH</name>
<feature type="binding site" evidence="8">
    <location>
        <position position="61"/>
    </location>
    <ligand>
        <name>Zn(2+)</name>
        <dbReference type="ChEBI" id="CHEBI:29105"/>
        <label>1</label>
        <note>catalytic</note>
    </ligand>
</feature>
<organism evidence="10 11">
    <name type="scientific">Methanomethylophilus alvi</name>
    <dbReference type="NCBI Taxonomy" id="1291540"/>
    <lineage>
        <taxon>Archaea</taxon>
        <taxon>Methanobacteriati</taxon>
        <taxon>Thermoplasmatota</taxon>
        <taxon>Thermoplasmata</taxon>
        <taxon>Methanomassiliicoccales</taxon>
        <taxon>Methanomethylophilaceae</taxon>
        <taxon>Methanomethylophilus</taxon>
    </lineage>
</organism>
<dbReference type="GO" id="GO:0008270">
    <property type="term" value="F:zinc ion binding"/>
    <property type="evidence" value="ECO:0007669"/>
    <property type="project" value="UniProtKB-UniRule"/>
</dbReference>
<feature type="binding site" evidence="8">
    <location>
        <position position="66"/>
    </location>
    <ligand>
        <name>Zn(2+)</name>
        <dbReference type="ChEBI" id="CHEBI:29105"/>
        <label>2</label>
        <note>catalytic</note>
    </ligand>
</feature>
<dbReference type="PANTHER" id="PTHR46018">
    <property type="entry name" value="ZINC PHOSPHODIESTERASE ELAC PROTEIN 1"/>
    <property type="match status" value="1"/>
</dbReference>
<keyword evidence="7 8" id="KW-0862">Zinc</keyword>
<feature type="binding site" evidence="8">
    <location>
        <position position="203"/>
    </location>
    <ligand>
        <name>Zn(2+)</name>
        <dbReference type="ChEBI" id="CHEBI:29105"/>
        <label>1</label>
        <note>catalytic</note>
    </ligand>
</feature>
<dbReference type="PANTHER" id="PTHR46018:SF2">
    <property type="entry name" value="ZINC PHOSPHODIESTERASE ELAC PROTEIN 1"/>
    <property type="match status" value="1"/>
</dbReference>
<dbReference type="RefSeq" id="WP_015504359.1">
    <property type="nucleotide sequence ID" value="NZ_CP017686.1"/>
</dbReference>
<dbReference type="SMART" id="SM00849">
    <property type="entry name" value="Lactamase_B"/>
    <property type="match status" value="1"/>
</dbReference>
<gene>
    <name evidence="8" type="primary">rnz</name>
    <name evidence="10" type="ORF">BKD89_02315</name>
</gene>
<evidence type="ECO:0000256" key="3">
    <source>
        <dbReference type="ARBA" id="ARBA00022722"/>
    </source>
</evidence>
<dbReference type="Pfam" id="PF12706">
    <property type="entry name" value="Lactamase_B_2"/>
    <property type="match status" value="1"/>
</dbReference>
<dbReference type="EMBL" id="CP017686">
    <property type="protein sequence ID" value="AYQ54641.1"/>
    <property type="molecule type" value="Genomic_DNA"/>
</dbReference>
<dbReference type="Gene3D" id="3.60.15.10">
    <property type="entry name" value="Ribonuclease Z/Hydroxyacylglutathione hydrolase-like"/>
    <property type="match status" value="1"/>
</dbReference>
<evidence type="ECO:0000256" key="1">
    <source>
        <dbReference type="ARBA" id="ARBA00011738"/>
    </source>
</evidence>
<sequence length="302" mass="32853">MLDILFLGTGASVPSKDRALPCVAVRRGPDIVLFDCGEGSQRQLMISPFSFMKIRAIFVTHLHGDHFYGLPGLLQTMGMMGRRDPLIVCGPQGFSEALRTCLDICEGDLEYDLESRDVSPGDVVAVKDMTVSVFATEHGITSQGYVLREPDVRGRIDAKKAASLGIEGKDFSVIEDGGEVNGVRLGDISDPAKKGISVAYTGDTRMCQSVRDAVEGVDVLIHESTYMEQESSLAEEHFHSTAVQAASLARDAGCGTLMLVHISNRYKEPEKVLGEARAVFPRTYAPFDMERYRVTGSGVRSV</sequence>
<evidence type="ECO:0000313" key="11">
    <source>
        <dbReference type="Proteomes" id="UP000273278"/>
    </source>
</evidence>
<feature type="binding site" evidence="8">
    <location>
        <position position="65"/>
    </location>
    <ligand>
        <name>Zn(2+)</name>
        <dbReference type="ChEBI" id="CHEBI:29105"/>
        <label>2</label>
        <note>catalytic</note>
    </ligand>
</feature>
<keyword evidence="6 8" id="KW-0378">Hydrolase</keyword>
<feature type="domain" description="Metallo-beta-lactamase" evidence="9">
    <location>
        <begin position="19"/>
        <end position="203"/>
    </location>
</feature>
<dbReference type="NCBIfam" id="NF000801">
    <property type="entry name" value="PRK00055.1-3"/>
    <property type="match status" value="1"/>
</dbReference>
<evidence type="ECO:0000313" key="10">
    <source>
        <dbReference type="EMBL" id="AYQ54641.1"/>
    </source>
</evidence>
<protein>
    <recommendedName>
        <fullName evidence="8">Ribonuclease Z</fullName>
        <shortName evidence="8">RNase Z</shortName>
        <ecNumber evidence="8">3.1.26.11</ecNumber>
    </recommendedName>
    <alternativeName>
        <fullName evidence="8">tRNA 3 endonuclease</fullName>
    </alternativeName>
    <alternativeName>
        <fullName evidence="8">tRNase Z</fullName>
    </alternativeName>
</protein>
<evidence type="ECO:0000256" key="2">
    <source>
        <dbReference type="ARBA" id="ARBA00022694"/>
    </source>
</evidence>
<comment type="cofactor">
    <cofactor evidence="8">
        <name>Zn(2+)</name>
        <dbReference type="ChEBI" id="CHEBI:29105"/>
    </cofactor>
    <text evidence="8">Binds 2 Zn(2+) ions.</text>
</comment>
<dbReference type="InterPro" id="IPR013471">
    <property type="entry name" value="RNase_Z/BN"/>
</dbReference>
<comment type="catalytic activity">
    <reaction evidence="8">
        <text>Endonucleolytic cleavage of RNA, removing extra 3' nucleotides from tRNA precursor, generating 3' termini of tRNAs. A 3'-hydroxy group is left at the tRNA terminus and a 5'-phosphoryl group is left at the trailer molecule.</text>
        <dbReference type="EC" id="3.1.26.11"/>
    </reaction>
</comment>
<evidence type="ECO:0000256" key="5">
    <source>
        <dbReference type="ARBA" id="ARBA00022759"/>
    </source>
</evidence>
<dbReference type="EC" id="3.1.26.11" evidence="8"/>
<dbReference type="GO" id="GO:0042781">
    <property type="term" value="F:3'-tRNA processing endoribonuclease activity"/>
    <property type="evidence" value="ECO:0007669"/>
    <property type="project" value="UniProtKB-UniRule"/>
</dbReference>
<feature type="binding site" evidence="8">
    <location>
        <position position="63"/>
    </location>
    <ligand>
        <name>Zn(2+)</name>
        <dbReference type="ChEBI" id="CHEBI:29105"/>
        <label>1</label>
        <note>catalytic</note>
    </ligand>
</feature>
<dbReference type="NCBIfam" id="TIGR02651">
    <property type="entry name" value="RNase_Z"/>
    <property type="match status" value="1"/>
</dbReference>
<feature type="active site" description="Proton acceptor" evidence="8">
    <location>
        <position position="65"/>
    </location>
</feature>
<keyword evidence="4 8" id="KW-0479">Metal-binding</keyword>
<accession>A0A3G3IFU1</accession>
<feature type="binding site" evidence="8">
    <location>
        <position position="261"/>
    </location>
    <ligand>
        <name>Zn(2+)</name>
        <dbReference type="ChEBI" id="CHEBI:29105"/>
        <label>2</label>
        <note>catalytic</note>
    </ligand>
</feature>
<keyword evidence="5 8" id="KW-0255">Endonuclease</keyword>